<dbReference type="Gene3D" id="3.40.190.290">
    <property type="match status" value="1"/>
</dbReference>
<dbReference type="RefSeq" id="WP_005159160.1">
    <property type="nucleotide sequence ID" value="NC_017564.1"/>
</dbReference>
<evidence type="ECO:0008006" key="3">
    <source>
        <dbReference type="Google" id="ProtNLM"/>
    </source>
</evidence>
<dbReference type="HOGENOM" id="CLU_2959932_0_0_6"/>
<evidence type="ECO:0000313" key="1">
    <source>
        <dbReference type="EMBL" id="CBY28776.1"/>
    </source>
</evidence>
<accession>A0A0H3NU49</accession>
<dbReference type="Proteomes" id="UP000008084">
    <property type="component" value="Chromosome"/>
</dbReference>
<sequence length="59" mass="6922">MTNSALCVDPIRANYLLPKHSIYAIYPQRLHIPAKMRAFLDYLLVQSGVNSTYRQYYEN</sequence>
<name>A0A0H3NU49_YERE1</name>
<dbReference type="GeneID" id="31412484"/>
<gene>
    <name evidence="1" type="ordered locus">Y11_37541</name>
</gene>
<proteinExistence type="predicted"/>
<protein>
    <recommendedName>
        <fullName evidence="3">LysR family transcriptional regulator</fullName>
    </recommendedName>
</protein>
<reference evidence="1 2" key="1">
    <citation type="journal article" date="2011" name="J. Bacteriol.">
        <title>Complete genome sequence of Yersinia enterocolitica subsp. palearctica serogroup O:3.</title>
        <authorList>
            <person name="Batzilla J."/>
            <person name="Hoper D."/>
            <person name="Antonenka U."/>
            <person name="Heesemann J."/>
            <person name="Rakin A."/>
        </authorList>
    </citation>
    <scope>NUCLEOTIDE SEQUENCE [LARGE SCALE GENOMIC DNA]</scope>
    <source>
        <strain evidence="2">DSM 13030 / CIP 106945 / Y11</strain>
    </source>
</reference>
<organism evidence="1 2">
    <name type="scientific">Yersinia enterocolitica subsp. palearctica serotype O:3 (strain DSM 13030 / CIP 106945 / Y11)</name>
    <dbReference type="NCBI Taxonomy" id="930944"/>
    <lineage>
        <taxon>Bacteria</taxon>
        <taxon>Pseudomonadati</taxon>
        <taxon>Pseudomonadota</taxon>
        <taxon>Gammaproteobacteria</taxon>
        <taxon>Enterobacterales</taxon>
        <taxon>Yersiniaceae</taxon>
        <taxon>Yersinia</taxon>
    </lineage>
</organism>
<evidence type="ECO:0000313" key="2">
    <source>
        <dbReference type="Proteomes" id="UP000008084"/>
    </source>
</evidence>
<dbReference type="AlphaFoldDB" id="A0A0H3NU49"/>
<dbReference type="KEGG" id="yey:Y11_37541"/>
<dbReference type="EMBL" id="FR729477">
    <property type="protein sequence ID" value="CBY28776.1"/>
    <property type="molecule type" value="Genomic_DNA"/>
</dbReference>